<evidence type="ECO:0000313" key="4">
    <source>
        <dbReference type="Proteomes" id="UP000011669"/>
    </source>
</evidence>
<comment type="caution">
    <text evidence="3">The sequence shown here is derived from an EMBL/GenBank/DDBJ whole genome shotgun (WGS) entry which is preliminary data.</text>
</comment>
<evidence type="ECO:0000259" key="2">
    <source>
        <dbReference type="Pfam" id="PF00884"/>
    </source>
</evidence>
<sequence>MNVALVVLDTLRYDAFEEHFDWLSGVRFTNAWAPSHWTVPVHASLFAGKYPSELGVHVDNQALDCPEPVVAERLAEAGYTTRAFASNIILAKPFAFDRGFAEYTGTWTFRALSGDVFDWESFAEDDDGPETYLGAVRECIAGEYDTWPSLKRGARVALRDLGGGRFGGARFGGDPLDEQGSQQALDYVRRTEFGDHEFLFVNLMDAHMPHTPPEAYRTVDTDEPIGDVTEYNGLVATAGDGPDADVEVLKQAYDDSVRYLSDVYREIHARLREEFDVVITLSDHGELFGEHGVWQHSYGVYPELTHVPCVISGDRIEDATRAETVSLLDVHRTMLDLAGVDGDSAGNALLDVPDESTEPVTAAPTDRTCAAEYLGPNPRNRAKVERLGYDPTRFDRELFGVAVEGAYGYETTDRFRVVGETDVALDELLADHRDRIDRRDTRDRTAVSDATRRHLEDLGYA</sequence>
<evidence type="ECO:0000313" key="3">
    <source>
        <dbReference type="EMBL" id="EMA44742.1"/>
    </source>
</evidence>
<dbReference type="InterPro" id="IPR000917">
    <property type="entry name" value="Sulfatase_N"/>
</dbReference>
<dbReference type="InterPro" id="IPR017850">
    <property type="entry name" value="Alkaline_phosphatase_core_sf"/>
</dbReference>
<protein>
    <submittedName>
        <fullName evidence="3">Arylsulfatase</fullName>
    </submittedName>
</protein>
<dbReference type="PATRIC" id="fig|1227455.4.peg.1801"/>
<dbReference type="InParanoid" id="M0MG85"/>
<dbReference type="RefSeq" id="WP_006077612.1">
    <property type="nucleotide sequence ID" value="NZ_AOMD01000021.1"/>
</dbReference>
<dbReference type="PANTHER" id="PTHR42693">
    <property type="entry name" value="ARYLSULFATASE FAMILY MEMBER"/>
    <property type="match status" value="1"/>
</dbReference>
<keyword evidence="4" id="KW-1185">Reference proteome</keyword>
<dbReference type="EMBL" id="AOMD01000021">
    <property type="protein sequence ID" value="EMA44742.1"/>
    <property type="molecule type" value="Genomic_DNA"/>
</dbReference>
<feature type="domain" description="Sulfatase N-terminal" evidence="2">
    <location>
        <begin position="24"/>
        <end position="340"/>
    </location>
</feature>
<organism evidence="3 4">
    <name type="scientific">Halococcus saccharolyticus DSM 5350</name>
    <dbReference type="NCBI Taxonomy" id="1227455"/>
    <lineage>
        <taxon>Archaea</taxon>
        <taxon>Methanobacteriati</taxon>
        <taxon>Methanobacteriota</taxon>
        <taxon>Stenosarchaea group</taxon>
        <taxon>Halobacteria</taxon>
        <taxon>Halobacteriales</taxon>
        <taxon>Halococcaceae</taxon>
        <taxon>Halococcus</taxon>
    </lineage>
</organism>
<reference evidence="3 4" key="1">
    <citation type="journal article" date="2014" name="PLoS Genet.">
        <title>Phylogenetically driven sequencing of extremely halophilic archaea reveals strategies for static and dynamic osmo-response.</title>
        <authorList>
            <person name="Becker E.A."/>
            <person name="Seitzer P.M."/>
            <person name="Tritt A."/>
            <person name="Larsen D."/>
            <person name="Krusor M."/>
            <person name="Yao A.I."/>
            <person name="Wu D."/>
            <person name="Madern D."/>
            <person name="Eisen J.A."/>
            <person name="Darling A.E."/>
            <person name="Facciotti M.T."/>
        </authorList>
    </citation>
    <scope>NUCLEOTIDE SEQUENCE [LARGE SCALE GENOMIC DNA]</scope>
    <source>
        <strain evidence="3 4">DSM 5350</strain>
    </source>
</reference>
<dbReference type="Gene3D" id="3.40.720.10">
    <property type="entry name" value="Alkaline Phosphatase, subunit A"/>
    <property type="match status" value="1"/>
</dbReference>
<name>M0MG85_9EURY</name>
<proteinExistence type="inferred from homology"/>
<dbReference type="SUPFAM" id="SSF53649">
    <property type="entry name" value="Alkaline phosphatase-like"/>
    <property type="match status" value="1"/>
</dbReference>
<gene>
    <name evidence="3" type="ORF">C449_08794</name>
</gene>
<dbReference type="InterPro" id="IPR050738">
    <property type="entry name" value="Sulfatase"/>
</dbReference>
<dbReference type="Proteomes" id="UP000011669">
    <property type="component" value="Unassembled WGS sequence"/>
</dbReference>
<dbReference type="OrthoDB" id="102174at2157"/>
<dbReference type="AlphaFoldDB" id="M0MG85"/>
<accession>M0MG85</accession>
<comment type="similarity">
    <text evidence="1">Belongs to the sulfatase family.</text>
</comment>
<dbReference type="STRING" id="1227455.C449_08794"/>
<dbReference type="PANTHER" id="PTHR42693:SF33">
    <property type="entry name" value="ARYLSULFATASE"/>
    <property type="match status" value="1"/>
</dbReference>
<evidence type="ECO:0000256" key="1">
    <source>
        <dbReference type="ARBA" id="ARBA00008779"/>
    </source>
</evidence>
<dbReference type="Pfam" id="PF00884">
    <property type="entry name" value="Sulfatase"/>
    <property type="match status" value="1"/>
</dbReference>
<dbReference type="GO" id="GO:0004065">
    <property type="term" value="F:arylsulfatase activity"/>
    <property type="evidence" value="ECO:0007669"/>
    <property type="project" value="TreeGrafter"/>
</dbReference>